<keyword evidence="2" id="KW-0472">Membrane</keyword>
<sequence>MSGRLSSDHSRSLSQSSRPSSQRFVPANDADSMHHRSMSARSSNPNVFSDEYSLEPIDSHSEHSTVAARSPSISSTTSSNTLRGSLRQQQPKAYNTIPPIPTDEELAFEDPFADEARVSFDETPHRSSLPQKGLDLTNRNSVASTAPSITGRSQSASSRFSLPLRALSPYTGATGPSHPYAMYPQVGVSRSPSVATTSTLRPVDRPLEDTSAPQHPYAMYTQNVVDEEDGLATPIDNSMVPLGFPGHNQAYQRAPGRADDDVGDLIGPDGHTEQLPPYSRYPENAAPKVEGAFAAVNDAGITRDETLRDERAGPPMSEVSSNTLVMENTANGGGNGGGNRGVEEAAPVSGVMAFEEKLKSKGKKKACCGLPVWTLVLVGFVMLVGGCIGGIIGGVLGARKAAEQEHNKPKGPHIVTVTETPRMDATPVTATPTNLLALPTGQYAIPASPKNVSKFCVADSDYRSSWGCLTSGNIPVVVQGSDDGSNITFEDTYSTTYSSSLTYGAQQPVFSNPTLNLSMMMDSNDLSFGPALTFMTLYDKLVVVPQDSFPSSSSSKRDYVTEDEVAASMFSRKQVAQAGDKPWFCWWNSTVMEFFLYINETTKEASYSSSTTIVTTTAQATQSGQATSNSVSKRSSSLPDYPRRIKMEEKREYPGAANPYCQQMQVLDDGEVGPISQATLQIKEIEPTPTTTIEGTGTTQTYTAKAQYESVCYCVSLTD</sequence>
<dbReference type="AlphaFoldDB" id="A0A319CYX3"/>
<accession>A0A319CYX3</accession>
<dbReference type="PANTHER" id="PTHR42078:SF1">
    <property type="entry name" value="GLUCAN 1, 4-ALPHA-GLUCOSIDASE"/>
    <property type="match status" value="1"/>
</dbReference>
<dbReference type="Pfam" id="PF25130">
    <property type="entry name" value="DUF7820"/>
    <property type="match status" value="1"/>
</dbReference>
<evidence type="ECO:0000313" key="4">
    <source>
        <dbReference type="EMBL" id="PYH89811.1"/>
    </source>
</evidence>
<dbReference type="OrthoDB" id="514070at2759"/>
<evidence type="ECO:0000259" key="3">
    <source>
        <dbReference type="Pfam" id="PF25130"/>
    </source>
</evidence>
<keyword evidence="2" id="KW-0812">Transmembrane</keyword>
<feature type="compositionally biased region" description="Polar residues" evidence="1">
    <location>
        <begin position="82"/>
        <end position="93"/>
    </location>
</feature>
<feature type="compositionally biased region" description="Low complexity" evidence="1">
    <location>
        <begin position="70"/>
        <end position="81"/>
    </location>
</feature>
<organism evidence="4 5">
    <name type="scientific">Aspergillus ellipticus CBS 707.79</name>
    <dbReference type="NCBI Taxonomy" id="1448320"/>
    <lineage>
        <taxon>Eukaryota</taxon>
        <taxon>Fungi</taxon>
        <taxon>Dikarya</taxon>
        <taxon>Ascomycota</taxon>
        <taxon>Pezizomycotina</taxon>
        <taxon>Eurotiomycetes</taxon>
        <taxon>Eurotiomycetidae</taxon>
        <taxon>Eurotiales</taxon>
        <taxon>Aspergillaceae</taxon>
        <taxon>Aspergillus</taxon>
        <taxon>Aspergillus subgen. Circumdati</taxon>
    </lineage>
</organism>
<feature type="compositionally biased region" description="Low complexity" evidence="1">
    <location>
        <begin position="12"/>
        <end position="23"/>
    </location>
</feature>
<feature type="domain" description="DUF7820" evidence="3">
    <location>
        <begin position="420"/>
        <end position="694"/>
    </location>
</feature>
<evidence type="ECO:0000256" key="2">
    <source>
        <dbReference type="SAM" id="Phobius"/>
    </source>
</evidence>
<name>A0A319CYX3_9EURO</name>
<dbReference type="Proteomes" id="UP000247810">
    <property type="component" value="Unassembled WGS sequence"/>
</dbReference>
<proteinExistence type="predicted"/>
<dbReference type="STRING" id="1448320.A0A319CYX3"/>
<feature type="region of interest" description="Disordered" evidence="1">
    <location>
        <begin position="1"/>
        <end position="103"/>
    </location>
</feature>
<dbReference type="VEuPathDB" id="FungiDB:BO71DRAFT_97672"/>
<gene>
    <name evidence="4" type="ORF">BO71DRAFT_97672</name>
</gene>
<dbReference type="EMBL" id="KZ826009">
    <property type="protein sequence ID" value="PYH89811.1"/>
    <property type="molecule type" value="Genomic_DNA"/>
</dbReference>
<keyword evidence="2" id="KW-1133">Transmembrane helix</keyword>
<keyword evidence="5" id="KW-1185">Reference proteome</keyword>
<dbReference type="PANTHER" id="PTHR42078">
    <property type="entry name" value="GLUCAN 1, 4-ALPHA-GLUCOSIDASE"/>
    <property type="match status" value="1"/>
</dbReference>
<feature type="compositionally biased region" description="Polar residues" evidence="1">
    <location>
        <begin position="137"/>
        <end position="159"/>
    </location>
</feature>
<feature type="region of interest" description="Disordered" evidence="1">
    <location>
        <begin position="120"/>
        <end position="159"/>
    </location>
</feature>
<reference evidence="4 5" key="1">
    <citation type="submission" date="2018-02" db="EMBL/GenBank/DDBJ databases">
        <title>The genomes of Aspergillus section Nigri reveals drivers in fungal speciation.</title>
        <authorList>
            <consortium name="DOE Joint Genome Institute"/>
            <person name="Vesth T.C."/>
            <person name="Nybo J."/>
            <person name="Theobald S."/>
            <person name="Brandl J."/>
            <person name="Frisvad J.C."/>
            <person name="Nielsen K.F."/>
            <person name="Lyhne E.K."/>
            <person name="Kogle M.E."/>
            <person name="Kuo A."/>
            <person name="Riley R."/>
            <person name="Clum A."/>
            <person name="Nolan M."/>
            <person name="Lipzen A."/>
            <person name="Salamov A."/>
            <person name="Henrissat B."/>
            <person name="Wiebenga A."/>
            <person name="De vries R.P."/>
            <person name="Grigoriev I.V."/>
            <person name="Mortensen U.H."/>
            <person name="Andersen M.R."/>
            <person name="Baker S.E."/>
        </authorList>
    </citation>
    <scope>NUCLEOTIDE SEQUENCE [LARGE SCALE GENOMIC DNA]</scope>
    <source>
        <strain evidence="4 5">CBS 707.79</strain>
    </source>
</reference>
<evidence type="ECO:0000313" key="5">
    <source>
        <dbReference type="Proteomes" id="UP000247810"/>
    </source>
</evidence>
<protein>
    <recommendedName>
        <fullName evidence="3">DUF7820 domain-containing protein</fullName>
    </recommendedName>
</protein>
<feature type="transmembrane region" description="Helical" evidence="2">
    <location>
        <begin position="372"/>
        <end position="398"/>
    </location>
</feature>
<evidence type="ECO:0000256" key="1">
    <source>
        <dbReference type="SAM" id="MobiDB-lite"/>
    </source>
</evidence>
<dbReference type="InterPro" id="IPR056722">
    <property type="entry name" value="DUF7820"/>
</dbReference>
<feature type="compositionally biased region" description="Basic and acidic residues" evidence="1">
    <location>
        <begin position="1"/>
        <end position="11"/>
    </location>
</feature>